<name>A0ABR2FVU2_9ROSI</name>
<evidence type="ECO:0000313" key="1">
    <source>
        <dbReference type="EMBL" id="KAK8588380.1"/>
    </source>
</evidence>
<proteinExistence type="predicted"/>
<accession>A0ABR2FVU2</accession>
<keyword evidence="2" id="KW-1185">Reference proteome</keyword>
<dbReference type="Proteomes" id="UP001472677">
    <property type="component" value="Unassembled WGS sequence"/>
</dbReference>
<evidence type="ECO:0000313" key="2">
    <source>
        <dbReference type="Proteomes" id="UP001472677"/>
    </source>
</evidence>
<dbReference type="EMBL" id="JBBPBM010000004">
    <property type="protein sequence ID" value="KAK8588380.1"/>
    <property type="molecule type" value="Genomic_DNA"/>
</dbReference>
<sequence length="177" mass="19931">MSCLRIKFPTANKAWKSFTSKLKTRLHKSKTIKKPYDNHPQTAVLKTRPSPFLCKKQRGALPFGYKRFYFSKNKAAAVPVCVDKLFKEAPLTELVRYIPQPQQPWGKKRKRVVEAAAEVGTSKGREKPGDEMCDGDSQSIGLASASPTLNGIDARAEEFIASFRAEMERQETIARNL</sequence>
<comment type="caution">
    <text evidence="1">The sequence shown here is derived from an EMBL/GenBank/DDBJ whole genome shotgun (WGS) entry which is preliminary data.</text>
</comment>
<dbReference type="InterPro" id="IPR008480">
    <property type="entry name" value="DUF761_pln"/>
</dbReference>
<dbReference type="Pfam" id="PF05553">
    <property type="entry name" value="DUF761"/>
    <property type="match status" value="1"/>
</dbReference>
<organism evidence="1 2">
    <name type="scientific">Hibiscus sabdariffa</name>
    <name type="common">roselle</name>
    <dbReference type="NCBI Taxonomy" id="183260"/>
    <lineage>
        <taxon>Eukaryota</taxon>
        <taxon>Viridiplantae</taxon>
        <taxon>Streptophyta</taxon>
        <taxon>Embryophyta</taxon>
        <taxon>Tracheophyta</taxon>
        <taxon>Spermatophyta</taxon>
        <taxon>Magnoliopsida</taxon>
        <taxon>eudicotyledons</taxon>
        <taxon>Gunneridae</taxon>
        <taxon>Pentapetalae</taxon>
        <taxon>rosids</taxon>
        <taxon>malvids</taxon>
        <taxon>Malvales</taxon>
        <taxon>Malvaceae</taxon>
        <taxon>Malvoideae</taxon>
        <taxon>Hibiscus</taxon>
    </lineage>
</organism>
<reference evidence="1 2" key="1">
    <citation type="journal article" date="2024" name="G3 (Bethesda)">
        <title>Genome assembly of Hibiscus sabdariffa L. provides insights into metabolisms of medicinal natural products.</title>
        <authorList>
            <person name="Kim T."/>
        </authorList>
    </citation>
    <scope>NUCLEOTIDE SEQUENCE [LARGE SCALE GENOMIC DNA]</scope>
    <source>
        <strain evidence="1">TK-2024</strain>
        <tissue evidence="1">Old leaves</tissue>
    </source>
</reference>
<gene>
    <name evidence="1" type="ORF">V6N12_022826</name>
</gene>
<protein>
    <submittedName>
        <fullName evidence="1">Uncharacterized protein</fullName>
    </submittedName>
</protein>